<gene>
    <name evidence="7" type="ORF">ABENE_01165</name>
</gene>
<keyword evidence="8" id="KW-1185">Reference proteome</keyword>
<accession>V4Q410</accession>
<organism evidence="7 8">
    <name type="scientific">Asticcacaulis benevestitus DSM 16100 = ATCC BAA-896</name>
    <dbReference type="NCBI Taxonomy" id="1121022"/>
    <lineage>
        <taxon>Bacteria</taxon>
        <taxon>Pseudomonadati</taxon>
        <taxon>Pseudomonadota</taxon>
        <taxon>Alphaproteobacteria</taxon>
        <taxon>Caulobacterales</taxon>
        <taxon>Caulobacteraceae</taxon>
        <taxon>Asticcacaulis</taxon>
    </lineage>
</organism>
<dbReference type="Pfam" id="PF13532">
    <property type="entry name" value="2OG-FeII_Oxy_2"/>
    <property type="match status" value="1"/>
</dbReference>
<dbReference type="InterPro" id="IPR027450">
    <property type="entry name" value="AlkB-like"/>
</dbReference>
<dbReference type="PATRIC" id="fig|1121022.4.peg.229"/>
<dbReference type="PANTHER" id="PTHR16557">
    <property type="entry name" value="ALKYLATED DNA REPAIR PROTEIN ALKB-RELATED"/>
    <property type="match status" value="1"/>
</dbReference>
<keyword evidence="3" id="KW-0560">Oxidoreductase</keyword>
<keyword evidence="4 5" id="KW-0408">Iron</keyword>
<dbReference type="GO" id="GO:0008198">
    <property type="term" value="F:ferrous iron binding"/>
    <property type="evidence" value="ECO:0007669"/>
    <property type="project" value="TreeGrafter"/>
</dbReference>
<dbReference type="EMBL" id="AWGB01000003">
    <property type="protein sequence ID" value="ESQ94459.1"/>
    <property type="molecule type" value="Genomic_DNA"/>
</dbReference>
<proteinExistence type="predicted"/>
<evidence type="ECO:0000256" key="5">
    <source>
        <dbReference type="PIRSR" id="PIRSR604574-2"/>
    </source>
</evidence>
<sequence length="140" mass="14947">MTQPDLFGAPEFKREGVSLLRGFAMPDAQELVAAIEAVARVASFRHMTVPGGGRMSVGMTNAGVGWVADSKGYRYARIDPLSGQPWPALPPVFTHLAERAAQAAGFGFTPDGCLINRYEPGAKMGLHQDINEGDYSAPIV</sequence>
<evidence type="ECO:0000256" key="2">
    <source>
        <dbReference type="ARBA" id="ARBA00022964"/>
    </source>
</evidence>
<evidence type="ECO:0000313" key="8">
    <source>
        <dbReference type="Proteomes" id="UP000017837"/>
    </source>
</evidence>
<evidence type="ECO:0000313" key="7">
    <source>
        <dbReference type="EMBL" id="ESQ94459.1"/>
    </source>
</evidence>
<dbReference type="GO" id="GO:0035513">
    <property type="term" value="P:oxidative RNA demethylation"/>
    <property type="evidence" value="ECO:0007669"/>
    <property type="project" value="TreeGrafter"/>
</dbReference>
<dbReference type="AlphaFoldDB" id="V4Q410"/>
<reference evidence="7 8" key="1">
    <citation type="journal article" date="2014" name="Nature">
        <title>Sequential evolution of bacterial morphology by co-option of a developmental regulator.</title>
        <authorList>
            <person name="Jiang C."/>
            <person name="Brown P.J."/>
            <person name="Ducret A."/>
            <person name="Brun Y.V."/>
        </authorList>
    </citation>
    <scope>NUCLEOTIDE SEQUENCE [LARGE SCALE GENOMIC DNA]</scope>
    <source>
        <strain evidence="7 8">DSM 16100</strain>
    </source>
</reference>
<dbReference type="InterPro" id="IPR004574">
    <property type="entry name" value="Alkb"/>
</dbReference>
<dbReference type="SUPFAM" id="SSF51197">
    <property type="entry name" value="Clavaminate synthase-like"/>
    <property type="match status" value="1"/>
</dbReference>
<feature type="binding site" evidence="5">
    <location>
        <position position="127"/>
    </location>
    <ligand>
        <name>Fe cation</name>
        <dbReference type="ChEBI" id="CHEBI:24875"/>
        <note>catalytic</note>
    </ligand>
</feature>
<evidence type="ECO:0000256" key="1">
    <source>
        <dbReference type="ARBA" id="ARBA00022723"/>
    </source>
</evidence>
<dbReference type="GO" id="GO:0005737">
    <property type="term" value="C:cytoplasm"/>
    <property type="evidence" value="ECO:0007669"/>
    <property type="project" value="TreeGrafter"/>
</dbReference>
<feature type="domain" description="Alpha-ketoglutarate-dependent dioxygenase AlkB-like" evidence="6">
    <location>
        <begin position="16"/>
        <end position="140"/>
    </location>
</feature>
<dbReference type="STRING" id="1121022.GCA_000376105_02520"/>
<feature type="binding site" evidence="5">
    <location>
        <position position="129"/>
    </location>
    <ligand>
        <name>Fe cation</name>
        <dbReference type="ChEBI" id="CHEBI:24875"/>
        <note>catalytic</note>
    </ligand>
</feature>
<keyword evidence="1 5" id="KW-0479">Metal-binding</keyword>
<dbReference type="Gene3D" id="2.60.120.590">
    <property type="entry name" value="Alpha-ketoglutarate-dependent dioxygenase AlkB-like"/>
    <property type="match status" value="1"/>
</dbReference>
<evidence type="ECO:0000256" key="3">
    <source>
        <dbReference type="ARBA" id="ARBA00023002"/>
    </source>
</evidence>
<evidence type="ECO:0000256" key="4">
    <source>
        <dbReference type="ARBA" id="ARBA00023004"/>
    </source>
</evidence>
<dbReference type="PANTHER" id="PTHR16557:SF2">
    <property type="entry name" value="NUCLEIC ACID DIOXYGENASE ALKBH1"/>
    <property type="match status" value="1"/>
</dbReference>
<dbReference type="Proteomes" id="UP000017837">
    <property type="component" value="Unassembled WGS sequence"/>
</dbReference>
<dbReference type="GO" id="GO:0035516">
    <property type="term" value="F:broad specificity oxidative DNA demethylase activity"/>
    <property type="evidence" value="ECO:0007669"/>
    <property type="project" value="TreeGrafter"/>
</dbReference>
<protein>
    <recommendedName>
        <fullName evidence="6">Alpha-ketoglutarate-dependent dioxygenase AlkB-like domain-containing protein</fullName>
    </recommendedName>
</protein>
<dbReference type="eggNOG" id="COG3145">
    <property type="taxonomic scope" value="Bacteria"/>
</dbReference>
<comment type="caution">
    <text evidence="7">The sequence shown here is derived from an EMBL/GenBank/DDBJ whole genome shotgun (WGS) entry which is preliminary data.</text>
</comment>
<comment type="cofactor">
    <cofactor evidence="5">
        <name>Fe(2+)</name>
        <dbReference type="ChEBI" id="CHEBI:29033"/>
    </cofactor>
    <text evidence="5">Binds 1 Fe(2+) ion per subunit.</text>
</comment>
<dbReference type="GO" id="GO:0035515">
    <property type="term" value="F:oxidative RNA demethylase activity"/>
    <property type="evidence" value="ECO:0007669"/>
    <property type="project" value="TreeGrafter"/>
</dbReference>
<dbReference type="InterPro" id="IPR037151">
    <property type="entry name" value="AlkB-like_sf"/>
</dbReference>
<keyword evidence="2" id="KW-0223">Dioxygenase</keyword>
<evidence type="ECO:0000259" key="6">
    <source>
        <dbReference type="Pfam" id="PF13532"/>
    </source>
</evidence>
<name>V4Q410_9CAUL</name>